<keyword evidence="3" id="KW-1185">Reference proteome</keyword>
<name>A0ABQ4C1N9_9ACTN</name>
<organism evidence="2 3">
    <name type="scientific">Asanoa iriomotensis</name>
    <dbReference type="NCBI Taxonomy" id="234613"/>
    <lineage>
        <taxon>Bacteria</taxon>
        <taxon>Bacillati</taxon>
        <taxon>Actinomycetota</taxon>
        <taxon>Actinomycetes</taxon>
        <taxon>Micromonosporales</taxon>
        <taxon>Micromonosporaceae</taxon>
        <taxon>Asanoa</taxon>
    </lineage>
</organism>
<gene>
    <name evidence="2" type="ORF">Air01nite_27770</name>
</gene>
<reference evidence="2 3" key="1">
    <citation type="submission" date="2021-01" db="EMBL/GenBank/DDBJ databases">
        <title>Whole genome shotgun sequence of Asanoa iriomotensis NBRC 100142.</title>
        <authorList>
            <person name="Komaki H."/>
            <person name="Tamura T."/>
        </authorList>
    </citation>
    <scope>NUCLEOTIDE SEQUENCE [LARGE SCALE GENOMIC DNA]</scope>
    <source>
        <strain evidence="2 3">NBRC 100142</strain>
    </source>
</reference>
<dbReference type="Proteomes" id="UP000624325">
    <property type="component" value="Unassembled WGS sequence"/>
</dbReference>
<accession>A0ABQ4C1N9</accession>
<keyword evidence="1" id="KW-0812">Transmembrane</keyword>
<feature type="transmembrane region" description="Helical" evidence="1">
    <location>
        <begin position="12"/>
        <end position="34"/>
    </location>
</feature>
<evidence type="ECO:0000256" key="1">
    <source>
        <dbReference type="SAM" id="Phobius"/>
    </source>
</evidence>
<proteinExistence type="predicted"/>
<comment type="caution">
    <text evidence="2">The sequence shown here is derived from an EMBL/GenBank/DDBJ whole genome shotgun (WGS) entry which is preliminary data.</text>
</comment>
<keyword evidence="1" id="KW-1133">Transmembrane helix</keyword>
<evidence type="ECO:0000313" key="3">
    <source>
        <dbReference type="Proteomes" id="UP000624325"/>
    </source>
</evidence>
<sequence>MIAFTDLAEMPGVSITSIVLGVVTGACLADVVLVGSARRPTAMMDGSNDRPRSLRA</sequence>
<dbReference type="EMBL" id="BONC01000016">
    <property type="protein sequence ID" value="GIF56682.1"/>
    <property type="molecule type" value="Genomic_DNA"/>
</dbReference>
<protein>
    <submittedName>
        <fullName evidence="2">Uncharacterized protein</fullName>
    </submittedName>
</protein>
<evidence type="ECO:0000313" key="2">
    <source>
        <dbReference type="EMBL" id="GIF56682.1"/>
    </source>
</evidence>
<keyword evidence="1" id="KW-0472">Membrane</keyword>